<feature type="region of interest" description="Disordered" evidence="2">
    <location>
        <begin position="1"/>
        <end position="22"/>
    </location>
</feature>
<dbReference type="AlphaFoldDB" id="F0WY58"/>
<proteinExistence type="predicted"/>
<dbReference type="EMBL" id="FR824416">
    <property type="protein sequence ID" value="CCA26409.1"/>
    <property type="molecule type" value="Genomic_DNA"/>
</dbReference>
<feature type="coiled-coil region" evidence="1">
    <location>
        <begin position="44"/>
        <end position="71"/>
    </location>
</feature>
<dbReference type="HOGENOM" id="CLU_163682_0_0_1"/>
<reference evidence="3" key="1">
    <citation type="journal article" date="2011" name="PLoS Biol.">
        <title>Gene gain and loss during evolution of obligate parasitism in the white rust pathogen of Arabidopsis thaliana.</title>
        <authorList>
            <person name="Kemen E."/>
            <person name="Gardiner A."/>
            <person name="Schultz-Larsen T."/>
            <person name="Kemen A.C."/>
            <person name="Balmuth A.L."/>
            <person name="Robert-Seilaniantz A."/>
            <person name="Bailey K."/>
            <person name="Holub E."/>
            <person name="Studholme D.J."/>
            <person name="Maclean D."/>
            <person name="Jones J.D."/>
        </authorList>
    </citation>
    <scope>NUCLEOTIDE SEQUENCE</scope>
</reference>
<organism evidence="3">
    <name type="scientific">Albugo laibachii Nc14</name>
    <dbReference type="NCBI Taxonomy" id="890382"/>
    <lineage>
        <taxon>Eukaryota</taxon>
        <taxon>Sar</taxon>
        <taxon>Stramenopiles</taxon>
        <taxon>Oomycota</taxon>
        <taxon>Peronosporomycetes</taxon>
        <taxon>Albuginales</taxon>
        <taxon>Albuginaceae</taxon>
        <taxon>Albugo</taxon>
    </lineage>
</organism>
<keyword evidence="1" id="KW-0175">Coiled coil</keyword>
<accession>F0WY58</accession>
<evidence type="ECO:0000256" key="2">
    <source>
        <dbReference type="SAM" id="MobiDB-lite"/>
    </source>
</evidence>
<evidence type="ECO:0000256" key="1">
    <source>
        <dbReference type="SAM" id="Coils"/>
    </source>
</evidence>
<protein>
    <submittedName>
        <fullName evidence="3">AlNc14C372G11118 protein</fullName>
    </submittedName>
</protein>
<sequence>MSPNGSDDGDTVAREQLPPQNASLRRVHIVRGGGMGGMESNNGISEMVQLIRGLMERLDRLEESQSKIQGQLSGEARVNKIADDAQMSPGKVYMCLHRDWDVGRECI</sequence>
<evidence type="ECO:0000313" key="3">
    <source>
        <dbReference type="EMBL" id="CCA26409.1"/>
    </source>
</evidence>
<name>F0WY58_9STRA</name>
<gene>
    <name evidence="3" type="primary">AlNc14C372G11118</name>
    <name evidence="3" type="ORF">ALNC14_125530</name>
</gene>
<reference evidence="3" key="2">
    <citation type="submission" date="2011-02" db="EMBL/GenBank/DDBJ databases">
        <authorList>
            <person name="MacLean D."/>
        </authorList>
    </citation>
    <scope>NUCLEOTIDE SEQUENCE</scope>
</reference>